<dbReference type="InterPro" id="IPR036866">
    <property type="entry name" value="RibonucZ/Hydroxyglut_hydro"/>
</dbReference>
<dbReference type="GO" id="GO:0008800">
    <property type="term" value="F:beta-lactamase activity"/>
    <property type="evidence" value="ECO:0007669"/>
    <property type="project" value="UniProtKB-EC"/>
</dbReference>
<dbReference type="InterPro" id="IPR050855">
    <property type="entry name" value="NDM-1-like"/>
</dbReference>
<evidence type="ECO:0000313" key="13">
    <source>
        <dbReference type="EMBL" id="SJZ32392.1"/>
    </source>
</evidence>
<evidence type="ECO:0000256" key="11">
    <source>
        <dbReference type="ARBA" id="ARBA00023251"/>
    </source>
</evidence>
<evidence type="ECO:0000256" key="5">
    <source>
        <dbReference type="ARBA" id="ARBA00012865"/>
    </source>
</evidence>
<dbReference type="Proteomes" id="UP000190625">
    <property type="component" value="Unassembled WGS sequence"/>
</dbReference>
<organism evidence="13 14">
    <name type="scientific">Selenihalanaerobacter shriftii</name>
    <dbReference type="NCBI Taxonomy" id="142842"/>
    <lineage>
        <taxon>Bacteria</taxon>
        <taxon>Bacillati</taxon>
        <taxon>Bacillota</taxon>
        <taxon>Clostridia</taxon>
        <taxon>Halanaerobiales</taxon>
        <taxon>Halobacteroidaceae</taxon>
        <taxon>Selenihalanaerobacter</taxon>
    </lineage>
</organism>
<evidence type="ECO:0000256" key="1">
    <source>
        <dbReference type="ARBA" id="ARBA00001526"/>
    </source>
</evidence>
<dbReference type="SMART" id="SM00849">
    <property type="entry name" value="Lactamase_B"/>
    <property type="match status" value="1"/>
</dbReference>
<dbReference type="AlphaFoldDB" id="A0A1T4JQ78"/>
<evidence type="ECO:0000259" key="12">
    <source>
        <dbReference type="SMART" id="SM00849"/>
    </source>
</evidence>
<name>A0A1T4JQ78_9FIRM</name>
<keyword evidence="14" id="KW-1185">Reference proteome</keyword>
<keyword evidence="7" id="KW-0732">Signal</keyword>
<keyword evidence="9" id="KW-0378">Hydrolase</keyword>
<dbReference type="Gene3D" id="3.60.15.10">
    <property type="entry name" value="Ribonuclease Z/Hydroxyacylglutathione hydrolase-like"/>
    <property type="match status" value="1"/>
</dbReference>
<accession>A0A1T4JQ78</accession>
<evidence type="ECO:0000256" key="4">
    <source>
        <dbReference type="ARBA" id="ARBA00005250"/>
    </source>
</evidence>
<evidence type="ECO:0000256" key="9">
    <source>
        <dbReference type="ARBA" id="ARBA00022801"/>
    </source>
</evidence>
<dbReference type="PANTHER" id="PTHR42951:SF14">
    <property type="entry name" value="METALLO-BETA-LACTAMASE SUPERFAMILY PROTEIN"/>
    <property type="match status" value="1"/>
</dbReference>
<comment type="similarity">
    <text evidence="4">Belongs to the metallo-beta-lactamase superfamily. Class-B beta-lactamase family.</text>
</comment>
<evidence type="ECO:0000256" key="10">
    <source>
        <dbReference type="ARBA" id="ARBA00022833"/>
    </source>
</evidence>
<comment type="cofactor">
    <cofactor evidence="2">
        <name>Zn(2+)</name>
        <dbReference type="ChEBI" id="CHEBI:29105"/>
    </cofactor>
</comment>
<dbReference type="CDD" id="cd07743">
    <property type="entry name" value="metallo-hydrolase-like_MBL-fold"/>
    <property type="match status" value="1"/>
</dbReference>
<evidence type="ECO:0000256" key="6">
    <source>
        <dbReference type="ARBA" id="ARBA00022723"/>
    </source>
</evidence>
<dbReference type="RefSeq" id="WP_078808846.1">
    <property type="nucleotide sequence ID" value="NZ_FUWM01000004.1"/>
</dbReference>
<gene>
    <name evidence="13" type="ORF">SAMN02745118_00319</name>
</gene>
<protein>
    <recommendedName>
        <fullName evidence="5">beta-lactamase</fullName>
        <ecNumber evidence="5">3.5.2.6</ecNumber>
    </recommendedName>
</protein>
<keyword evidence="11" id="KW-0046">Antibiotic resistance</keyword>
<dbReference type="Pfam" id="PF00753">
    <property type="entry name" value="Lactamase_B"/>
    <property type="match status" value="1"/>
</dbReference>
<evidence type="ECO:0000313" key="14">
    <source>
        <dbReference type="Proteomes" id="UP000190625"/>
    </source>
</evidence>
<dbReference type="EC" id="3.5.2.6" evidence="5"/>
<evidence type="ECO:0000256" key="3">
    <source>
        <dbReference type="ARBA" id="ARBA00004418"/>
    </source>
</evidence>
<keyword evidence="8" id="KW-0574">Periplasm</keyword>
<dbReference type="PANTHER" id="PTHR42951">
    <property type="entry name" value="METALLO-BETA-LACTAMASE DOMAIN-CONTAINING"/>
    <property type="match status" value="1"/>
</dbReference>
<comment type="subcellular location">
    <subcellularLocation>
        <location evidence="3">Periplasm</location>
    </subcellularLocation>
</comment>
<keyword evidence="6" id="KW-0479">Metal-binding</keyword>
<dbReference type="InterPro" id="IPR001279">
    <property type="entry name" value="Metallo-B-lactamas"/>
</dbReference>
<sequence length="297" mass="33541">MELKQVKERVNYIASPTNLGVIEADTGVVLIDSGVDDSVGKRVLKILEKEGFEVQAIINTHSHADHCGGNAYIKEETGVEIYAPQIEAGIIQAPYLEPLYLFSGASPIEELKNKFLMAKPSQVDNILDGDKERLTIGNTNLKSIPLSGHSPNQIGIEIEDVLFCADSIFSKAVLRKHKIPFYTDIDSQKETLSFLKNSDYESYIPSHGKPIDNIDELVEANLEVIEEVEEYILEVLVDKQTTENILKELVTHLKIKLERNQQYFLMKTATMAYLSSLYNRDKLESSIENNLLLWKRK</sequence>
<dbReference type="GO" id="GO:0008270">
    <property type="term" value="F:zinc ion binding"/>
    <property type="evidence" value="ECO:0007669"/>
    <property type="project" value="InterPro"/>
</dbReference>
<dbReference type="SUPFAM" id="SSF56281">
    <property type="entry name" value="Metallo-hydrolase/oxidoreductase"/>
    <property type="match status" value="1"/>
</dbReference>
<dbReference type="OrthoDB" id="11380at2"/>
<reference evidence="14" key="1">
    <citation type="submission" date="2017-02" db="EMBL/GenBank/DDBJ databases">
        <authorList>
            <person name="Varghese N."/>
            <person name="Submissions S."/>
        </authorList>
    </citation>
    <scope>NUCLEOTIDE SEQUENCE [LARGE SCALE GENOMIC DNA]</scope>
    <source>
        <strain evidence="14">ATCC BAA-73</strain>
    </source>
</reference>
<evidence type="ECO:0000256" key="7">
    <source>
        <dbReference type="ARBA" id="ARBA00022729"/>
    </source>
</evidence>
<dbReference type="STRING" id="142842.SAMN02745118_00319"/>
<dbReference type="GO" id="GO:0017001">
    <property type="term" value="P:antibiotic catabolic process"/>
    <property type="evidence" value="ECO:0007669"/>
    <property type="project" value="InterPro"/>
</dbReference>
<dbReference type="GO" id="GO:0042597">
    <property type="term" value="C:periplasmic space"/>
    <property type="evidence" value="ECO:0007669"/>
    <property type="project" value="UniProtKB-SubCell"/>
</dbReference>
<evidence type="ECO:0000256" key="8">
    <source>
        <dbReference type="ARBA" id="ARBA00022764"/>
    </source>
</evidence>
<dbReference type="InterPro" id="IPR001018">
    <property type="entry name" value="Beta-lactamase_class-B_CS"/>
</dbReference>
<dbReference type="GO" id="GO:0046677">
    <property type="term" value="P:response to antibiotic"/>
    <property type="evidence" value="ECO:0007669"/>
    <property type="project" value="UniProtKB-KW"/>
</dbReference>
<proteinExistence type="inferred from homology"/>
<evidence type="ECO:0000256" key="2">
    <source>
        <dbReference type="ARBA" id="ARBA00001947"/>
    </source>
</evidence>
<feature type="domain" description="Metallo-beta-lactamase" evidence="12">
    <location>
        <begin position="16"/>
        <end position="207"/>
    </location>
</feature>
<comment type="catalytic activity">
    <reaction evidence="1">
        <text>a beta-lactam + H2O = a substituted beta-amino acid</text>
        <dbReference type="Rhea" id="RHEA:20401"/>
        <dbReference type="ChEBI" id="CHEBI:15377"/>
        <dbReference type="ChEBI" id="CHEBI:35627"/>
        <dbReference type="ChEBI" id="CHEBI:140347"/>
        <dbReference type="EC" id="3.5.2.6"/>
    </reaction>
</comment>
<dbReference type="EMBL" id="FUWM01000004">
    <property type="protein sequence ID" value="SJZ32392.1"/>
    <property type="molecule type" value="Genomic_DNA"/>
</dbReference>
<keyword evidence="10" id="KW-0862">Zinc</keyword>
<dbReference type="PROSITE" id="PS00743">
    <property type="entry name" value="BETA_LACTAMASE_B_1"/>
    <property type="match status" value="1"/>
</dbReference>